<organism evidence="5 6">
    <name type="scientific">Solea senegalensis</name>
    <name type="common">Senegalese sole</name>
    <dbReference type="NCBI Taxonomy" id="28829"/>
    <lineage>
        <taxon>Eukaryota</taxon>
        <taxon>Metazoa</taxon>
        <taxon>Chordata</taxon>
        <taxon>Craniata</taxon>
        <taxon>Vertebrata</taxon>
        <taxon>Euteleostomi</taxon>
        <taxon>Actinopterygii</taxon>
        <taxon>Neopterygii</taxon>
        <taxon>Teleostei</taxon>
        <taxon>Neoteleostei</taxon>
        <taxon>Acanthomorphata</taxon>
        <taxon>Carangaria</taxon>
        <taxon>Pleuronectiformes</taxon>
        <taxon>Pleuronectoidei</taxon>
        <taxon>Soleidae</taxon>
        <taxon>Solea</taxon>
    </lineage>
</organism>
<feature type="compositionally biased region" description="Basic and acidic residues" evidence="3">
    <location>
        <begin position="40"/>
        <end position="56"/>
    </location>
</feature>
<gene>
    <name evidence="5" type="ORF">JOB18_040159</name>
</gene>
<feature type="domain" description="A-kinase anchor protein 2 C-terminal" evidence="4">
    <location>
        <begin position="285"/>
        <end position="402"/>
    </location>
</feature>
<feature type="region of interest" description="Disordered" evidence="3">
    <location>
        <begin position="162"/>
        <end position="186"/>
    </location>
</feature>
<evidence type="ECO:0000259" key="4">
    <source>
        <dbReference type="Pfam" id="PF15304"/>
    </source>
</evidence>
<dbReference type="Pfam" id="PF15304">
    <property type="entry name" value="AKAP2_C"/>
    <property type="match status" value="1"/>
</dbReference>
<accession>A0AAV6QD65</accession>
<feature type="region of interest" description="Disordered" evidence="3">
    <location>
        <begin position="228"/>
        <end position="284"/>
    </location>
</feature>
<name>A0AAV6QD65_SOLSE</name>
<evidence type="ECO:0000256" key="2">
    <source>
        <dbReference type="SAM" id="Coils"/>
    </source>
</evidence>
<proteinExistence type="predicted"/>
<evidence type="ECO:0000256" key="3">
    <source>
        <dbReference type="SAM" id="MobiDB-lite"/>
    </source>
</evidence>
<feature type="compositionally biased region" description="Polar residues" evidence="3">
    <location>
        <begin position="162"/>
        <end position="173"/>
    </location>
</feature>
<protein>
    <recommendedName>
        <fullName evidence="4">A-kinase anchor protein 2 C-terminal domain-containing protein</fullName>
    </recommendedName>
</protein>
<feature type="compositionally biased region" description="Polar residues" evidence="3">
    <location>
        <begin position="229"/>
        <end position="258"/>
    </location>
</feature>
<keyword evidence="1 2" id="KW-0175">Coiled coil</keyword>
<dbReference type="InterPro" id="IPR029304">
    <property type="entry name" value="AKAP2_C"/>
</dbReference>
<dbReference type="PANTHER" id="PTHR18839:SF0">
    <property type="entry name" value="MITOTIC INTERACTOR AND SUBSTRATE OF PLK1 ISOFORM X1-RELATED"/>
    <property type="match status" value="1"/>
</dbReference>
<sequence length="411" mass="45625">MESDSSDDSQSDSGVSADFSPCSTSESNTNISNGIVFKETPIEKEIRRNVEREKSLRRSRGLPNLPSSPEYVDIPLRKTTVCQSLTTKSERKDRELAGKKMQHEIHEETQREQVLVQLGKVPGFYDKGTVGQLEHRKQVFEAFQKPSESTFTVSTRSKTPFCSSASDISTLGDTSSEGSTVEGEERRLSVDLLSPKKSTYSVGVNPTSSTPQRGGFSKVTGDPFIIPGSNLTGPTQKSYTKQVTTVDSGASNISSSGTGRHGRMNRRTLGKEDEEETEVSPKDNPFFKLRSSKNIVKVERDIREAQEREKELHKQRISLYGGEGVGRPTMSSSSMKGLAVLDSPESPRCETGPSAAHWSPGKLNMWIPAQAEEKRTVVQEVRRTSWIPRQKNPLVERWESGLINDHNKEED</sequence>
<evidence type="ECO:0000256" key="1">
    <source>
        <dbReference type="ARBA" id="ARBA00023054"/>
    </source>
</evidence>
<reference evidence="5 6" key="1">
    <citation type="journal article" date="2021" name="Sci. Rep.">
        <title>Chromosome anchoring in Senegalese sole (Solea senegalensis) reveals sex-associated markers and genome rearrangements in flatfish.</title>
        <authorList>
            <person name="Guerrero-Cozar I."/>
            <person name="Gomez-Garrido J."/>
            <person name="Berbel C."/>
            <person name="Martinez-Blanch J.F."/>
            <person name="Alioto T."/>
            <person name="Claros M.G."/>
            <person name="Gagnaire P.A."/>
            <person name="Manchado M."/>
        </authorList>
    </citation>
    <scope>NUCLEOTIDE SEQUENCE [LARGE SCALE GENOMIC DNA]</scope>
    <source>
        <strain evidence="5">Sse05_10M</strain>
    </source>
</reference>
<dbReference type="Proteomes" id="UP000693946">
    <property type="component" value="Linkage Group LG6"/>
</dbReference>
<dbReference type="AlphaFoldDB" id="A0AAV6QD65"/>
<evidence type="ECO:0000313" key="5">
    <source>
        <dbReference type="EMBL" id="KAG7486829.1"/>
    </source>
</evidence>
<keyword evidence="6" id="KW-1185">Reference proteome</keyword>
<feature type="compositionally biased region" description="Acidic residues" evidence="3">
    <location>
        <begin position="1"/>
        <end position="10"/>
    </location>
</feature>
<evidence type="ECO:0000313" key="6">
    <source>
        <dbReference type="Proteomes" id="UP000693946"/>
    </source>
</evidence>
<dbReference type="PANTHER" id="PTHR18839">
    <property type="entry name" value="MITOTIC INTERACTOR AND SUBSTRATE OF PLK1 MISP FAMILY MEMBER"/>
    <property type="match status" value="1"/>
</dbReference>
<feature type="region of interest" description="Disordered" evidence="3">
    <location>
        <begin position="1"/>
        <end position="71"/>
    </location>
</feature>
<dbReference type="InterPro" id="IPR042779">
    <property type="entry name" value="MISP/MISP3-like"/>
</dbReference>
<comment type="caution">
    <text evidence="5">The sequence shown here is derived from an EMBL/GenBank/DDBJ whole genome shotgun (WGS) entry which is preliminary data.</text>
</comment>
<feature type="region of interest" description="Disordered" evidence="3">
    <location>
        <begin position="339"/>
        <end position="361"/>
    </location>
</feature>
<feature type="coiled-coil region" evidence="2">
    <location>
        <begin position="288"/>
        <end position="315"/>
    </location>
</feature>
<feature type="compositionally biased region" description="Polar residues" evidence="3">
    <location>
        <begin position="21"/>
        <end position="33"/>
    </location>
</feature>
<dbReference type="EMBL" id="JAGKHQ010000018">
    <property type="protein sequence ID" value="KAG7486829.1"/>
    <property type="molecule type" value="Genomic_DNA"/>
</dbReference>